<feature type="region of interest" description="Disordered" evidence="3">
    <location>
        <begin position="319"/>
        <end position="349"/>
    </location>
</feature>
<gene>
    <name evidence="4" type="ORF">JZ751_015516</name>
</gene>
<dbReference type="GO" id="GO:0030027">
    <property type="term" value="C:lamellipodium"/>
    <property type="evidence" value="ECO:0007669"/>
    <property type="project" value="TreeGrafter"/>
</dbReference>
<reference evidence="4" key="1">
    <citation type="thesis" date="2021" institute="BYU ScholarsArchive" country="Provo, UT, USA">
        <title>Applications of and Algorithms for Genome Assembly and Genomic Analyses with an Emphasis on Marine Teleosts.</title>
        <authorList>
            <person name="Pickett B.D."/>
        </authorList>
    </citation>
    <scope>NUCLEOTIDE SEQUENCE</scope>
    <source>
        <strain evidence="4">HI-2016</strain>
    </source>
</reference>
<dbReference type="GO" id="GO:0030048">
    <property type="term" value="P:actin filament-based movement"/>
    <property type="evidence" value="ECO:0007669"/>
    <property type="project" value="TreeGrafter"/>
</dbReference>
<dbReference type="GO" id="GO:0005524">
    <property type="term" value="F:ATP binding"/>
    <property type="evidence" value="ECO:0007669"/>
    <property type="project" value="TreeGrafter"/>
</dbReference>
<dbReference type="AlphaFoldDB" id="A0A8T2MVT7"/>
<dbReference type="SMART" id="SM00015">
    <property type="entry name" value="IQ"/>
    <property type="match status" value="2"/>
</dbReference>
<dbReference type="Proteomes" id="UP000824540">
    <property type="component" value="Unassembled WGS sequence"/>
</dbReference>
<organism evidence="4 5">
    <name type="scientific">Albula glossodonta</name>
    <name type="common">roundjaw bonefish</name>
    <dbReference type="NCBI Taxonomy" id="121402"/>
    <lineage>
        <taxon>Eukaryota</taxon>
        <taxon>Metazoa</taxon>
        <taxon>Chordata</taxon>
        <taxon>Craniata</taxon>
        <taxon>Vertebrata</taxon>
        <taxon>Euteleostomi</taxon>
        <taxon>Actinopterygii</taxon>
        <taxon>Neopterygii</taxon>
        <taxon>Teleostei</taxon>
        <taxon>Albuliformes</taxon>
        <taxon>Albulidae</taxon>
        <taxon>Albula</taxon>
    </lineage>
</organism>
<dbReference type="CDD" id="cd23767">
    <property type="entry name" value="IQCD"/>
    <property type="match status" value="1"/>
</dbReference>
<dbReference type="InterPro" id="IPR000048">
    <property type="entry name" value="IQ_motif_EF-hand-BS"/>
</dbReference>
<keyword evidence="5" id="KW-1185">Reference proteome</keyword>
<dbReference type="GO" id="GO:0072673">
    <property type="term" value="P:lamellipodium morphogenesis"/>
    <property type="evidence" value="ECO:0007669"/>
    <property type="project" value="TreeGrafter"/>
</dbReference>
<feature type="region of interest" description="Disordered" evidence="3">
    <location>
        <begin position="174"/>
        <end position="220"/>
    </location>
</feature>
<dbReference type="GO" id="GO:0005884">
    <property type="term" value="C:actin filament"/>
    <property type="evidence" value="ECO:0007669"/>
    <property type="project" value="TreeGrafter"/>
</dbReference>
<evidence type="ECO:0000256" key="1">
    <source>
        <dbReference type="ARBA" id="ARBA00004496"/>
    </source>
</evidence>
<keyword evidence="2" id="KW-0963">Cytoplasm</keyword>
<dbReference type="PANTHER" id="PTHR46184:SF2">
    <property type="entry name" value="UNCONVENTIONAL MYOSIN-IXB"/>
    <property type="match status" value="1"/>
</dbReference>
<dbReference type="GO" id="GO:0051015">
    <property type="term" value="F:actin filament binding"/>
    <property type="evidence" value="ECO:0007669"/>
    <property type="project" value="TreeGrafter"/>
</dbReference>
<dbReference type="GO" id="GO:0001726">
    <property type="term" value="C:ruffle"/>
    <property type="evidence" value="ECO:0007669"/>
    <property type="project" value="TreeGrafter"/>
</dbReference>
<dbReference type="Pfam" id="PF00612">
    <property type="entry name" value="IQ"/>
    <property type="match status" value="1"/>
</dbReference>
<name>A0A8T2MVT7_9TELE</name>
<dbReference type="EMBL" id="JAFBMS010000249">
    <property type="protein sequence ID" value="KAG9332225.1"/>
    <property type="molecule type" value="Genomic_DNA"/>
</dbReference>
<dbReference type="GO" id="GO:0035556">
    <property type="term" value="P:intracellular signal transduction"/>
    <property type="evidence" value="ECO:0007669"/>
    <property type="project" value="InterPro"/>
</dbReference>
<dbReference type="GO" id="GO:0005737">
    <property type="term" value="C:cytoplasm"/>
    <property type="evidence" value="ECO:0007669"/>
    <property type="project" value="UniProtKB-SubCell"/>
</dbReference>
<dbReference type="PROSITE" id="PS50096">
    <property type="entry name" value="IQ"/>
    <property type="match status" value="1"/>
</dbReference>
<sequence>MAPPITACPHGPAHLQVFLKELQQQQLQERLQEMRSQELRRKVTLLQRWFQAHQERRHFLQMRAAAITIQRAWRGVREESRYRAATMIQAAWRVGGWGYGFLTAAPCSRYRSLQDEQGGVAKDKGVGPVTTSCQRSQEGRELQRQHSLGYDTPPPAQVEGQQAAKLDTLDDTVPARKEGEGLPTQPSLRRYENHSGCKDKKERWKERRSEGALLDSSPDLPSLKDRRTRMLICPWLVLFGGQCSLPWPKLVSEGEGGLLSEVGMEVWRNAQAAGAPPLMACLGLAQVRVRLRKRPKRKRRLGHVRSGLMFQSGQRDDSEYWTFPLPPISPAPATPPSHSQPDGPHPKPRVQVRLGHACGLSAC</sequence>
<evidence type="ECO:0000256" key="2">
    <source>
        <dbReference type="ARBA" id="ARBA00022490"/>
    </source>
</evidence>
<comment type="caution">
    <text evidence="4">The sequence shown here is derived from an EMBL/GenBank/DDBJ whole genome shotgun (WGS) entry which is preliminary data.</text>
</comment>
<comment type="subcellular location">
    <subcellularLocation>
        <location evidence="1">Cytoplasm</location>
    </subcellularLocation>
</comment>
<dbReference type="InterPro" id="IPR046987">
    <property type="entry name" value="Myo9"/>
</dbReference>
<dbReference type="GO" id="GO:0016887">
    <property type="term" value="F:ATP hydrolysis activity"/>
    <property type="evidence" value="ECO:0007669"/>
    <property type="project" value="TreeGrafter"/>
</dbReference>
<protein>
    <submittedName>
        <fullName evidence="4">Uncharacterized protein</fullName>
    </submittedName>
</protein>
<proteinExistence type="predicted"/>
<dbReference type="GO" id="GO:0005096">
    <property type="term" value="F:GTPase activator activity"/>
    <property type="evidence" value="ECO:0007669"/>
    <property type="project" value="InterPro"/>
</dbReference>
<feature type="compositionally biased region" description="Basic and acidic residues" evidence="3">
    <location>
        <begin position="189"/>
        <end position="210"/>
    </location>
</feature>
<evidence type="ECO:0000256" key="3">
    <source>
        <dbReference type="SAM" id="MobiDB-lite"/>
    </source>
</evidence>
<evidence type="ECO:0000313" key="4">
    <source>
        <dbReference type="EMBL" id="KAG9332225.1"/>
    </source>
</evidence>
<dbReference type="Gene3D" id="1.20.5.190">
    <property type="match status" value="1"/>
</dbReference>
<feature type="region of interest" description="Disordered" evidence="3">
    <location>
        <begin position="116"/>
        <end position="159"/>
    </location>
</feature>
<dbReference type="PANTHER" id="PTHR46184">
    <property type="entry name" value="UNCONVENTIONAL MYOSIN-IXB-LIKE PROTEIN"/>
    <property type="match status" value="1"/>
</dbReference>
<accession>A0A8T2MVT7</accession>
<evidence type="ECO:0000313" key="5">
    <source>
        <dbReference type="Proteomes" id="UP000824540"/>
    </source>
</evidence>
<dbReference type="GO" id="GO:0000146">
    <property type="term" value="F:microfilament motor activity"/>
    <property type="evidence" value="ECO:0007669"/>
    <property type="project" value="InterPro"/>
</dbReference>
<feature type="compositionally biased region" description="Pro residues" evidence="3">
    <location>
        <begin position="324"/>
        <end position="335"/>
    </location>
</feature>